<dbReference type="EMBL" id="ASHM01021307">
    <property type="protein sequence ID" value="PNY02396.1"/>
    <property type="molecule type" value="Genomic_DNA"/>
</dbReference>
<dbReference type="PANTHER" id="PTHR37217:SF1">
    <property type="entry name" value="EXPRESSED PROTEIN"/>
    <property type="match status" value="1"/>
</dbReference>
<dbReference type="GO" id="GO:0009507">
    <property type="term" value="C:chloroplast"/>
    <property type="evidence" value="ECO:0007669"/>
    <property type="project" value="TreeGrafter"/>
</dbReference>
<accession>A0A2K3NH80</accession>
<reference evidence="1 2" key="1">
    <citation type="journal article" date="2014" name="Am. J. Bot.">
        <title>Genome assembly and annotation for red clover (Trifolium pratense; Fabaceae).</title>
        <authorList>
            <person name="Istvanek J."/>
            <person name="Jaros M."/>
            <person name="Krenek A."/>
            <person name="Repkova J."/>
        </authorList>
    </citation>
    <scope>NUCLEOTIDE SEQUENCE [LARGE SCALE GENOMIC DNA]</scope>
    <source>
        <strain evidence="2">cv. Tatra</strain>
        <tissue evidence="1">Young leaves</tissue>
    </source>
</reference>
<sequence>MNSSSLASFILTPPPPPCKFHHPSFQTKPQFSFHYPHFNNSISLKSKSNFSTSLQSTKSSSNTNTPVSIPEENVSYVPVEEFIDKDWSLLDYSGPNIDRIISFGKIDENSRVLVSTGSEEFVDCLVGNSKFKSMLVLHDSLLILALLIEKYDNIKCWQGEVTIVPEKWSPFDVVFLYFLPALPFKLEDVLGSLAPKCLPGGRVIISHPQGREILKQQRQQYPEVVVSDLPDKTHLQSVAAAHFFDVAEFVDEPGFYLAVLIKSRT</sequence>
<dbReference type="Gramene" id="Tp57577_TGAC_v2_mRNA13810">
    <property type="protein sequence ID" value="Tp57577_TGAC_v2_mRNA13810"/>
    <property type="gene ID" value="Tp57577_TGAC_v2_gene13363"/>
</dbReference>
<dbReference type="Proteomes" id="UP000236291">
    <property type="component" value="Unassembled WGS sequence"/>
</dbReference>
<dbReference type="OrthoDB" id="276388at2759"/>
<reference evidence="1 2" key="2">
    <citation type="journal article" date="2017" name="Front. Plant Sci.">
        <title>Gene Classification and Mining of Molecular Markers Useful in Red Clover (Trifolium pratense) Breeding.</title>
        <authorList>
            <person name="Istvanek J."/>
            <person name="Dluhosova J."/>
            <person name="Dluhos P."/>
            <person name="Patkova L."/>
            <person name="Nedelnik J."/>
            <person name="Repkova J."/>
        </authorList>
    </citation>
    <scope>NUCLEOTIDE SEQUENCE [LARGE SCALE GENOMIC DNA]</scope>
    <source>
        <strain evidence="2">cv. Tatra</strain>
        <tissue evidence="1">Young leaves</tissue>
    </source>
</reference>
<organism evidence="1 2">
    <name type="scientific">Trifolium pratense</name>
    <name type="common">Red clover</name>
    <dbReference type="NCBI Taxonomy" id="57577"/>
    <lineage>
        <taxon>Eukaryota</taxon>
        <taxon>Viridiplantae</taxon>
        <taxon>Streptophyta</taxon>
        <taxon>Embryophyta</taxon>
        <taxon>Tracheophyta</taxon>
        <taxon>Spermatophyta</taxon>
        <taxon>Magnoliopsida</taxon>
        <taxon>eudicotyledons</taxon>
        <taxon>Gunneridae</taxon>
        <taxon>Pentapetalae</taxon>
        <taxon>rosids</taxon>
        <taxon>fabids</taxon>
        <taxon>Fabales</taxon>
        <taxon>Fabaceae</taxon>
        <taxon>Papilionoideae</taxon>
        <taxon>50 kb inversion clade</taxon>
        <taxon>NPAAA clade</taxon>
        <taxon>Hologalegina</taxon>
        <taxon>IRL clade</taxon>
        <taxon>Trifolieae</taxon>
        <taxon>Trifolium</taxon>
    </lineage>
</organism>
<evidence type="ECO:0000313" key="1">
    <source>
        <dbReference type="EMBL" id="PNY02396.1"/>
    </source>
</evidence>
<dbReference type="InterPro" id="IPR029063">
    <property type="entry name" value="SAM-dependent_MTases_sf"/>
</dbReference>
<comment type="caution">
    <text evidence="1">The sequence shown here is derived from an EMBL/GenBank/DDBJ whole genome shotgun (WGS) entry which is preliminary data.</text>
</comment>
<gene>
    <name evidence="1" type="ORF">L195_g025703</name>
</gene>
<protein>
    <submittedName>
        <fullName evidence="1">Uncharacterized protein</fullName>
    </submittedName>
</protein>
<name>A0A2K3NH80_TRIPR</name>
<dbReference type="PANTHER" id="PTHR37217">
    <property type="entry name" value="EXPRESSED PROTEIN"/>
    <property type="match status" value="1"/>
</dbReference>
<evidence type="ECO:0000313" key="2">
    <source>
        <dbReference type="Proteomes" id="UP000236291"/>
    </source>
</evidence>
<dbReference type="AlphaFoldDB" id="A0A2K3NH80"/>
<proteinExistence type="predicted"/>
<dbReference type="STRING" id="57577.A0A2K3NH80"/>
<dbReference type="SUPFAM" id="SSF53335">
    <property type="entry name" value="S-adenosyl-L-methionine-dependent methyltransferases"/>
    <property type="match status" value="1"/>
</dbReference>